<reference evidence="1" key="1">
    <citation type="submission" date="2018-05" db="EMBL/GenBank/DDBJ databases">
        <authorList>
            <person name="Lanie J.A."/>
            <person name="Ng W.-L."/>
            <person name="Kazmierczak K.M."/>
            <person name="Andrzejewski T.M."/>
            <person name="Davidsen T.M."/>
            <person name="Wayne K.J."/>
            <person name="Tettelin H."/>
            <person name="Glass J.I."/>
            <person name="Rusch D."/>
            <person name="Podicherti R."/>
            <person name="Tsui H.-C.T."/>
            <person name="Winkler M.E."/>
        </authorList>
    </citation>
    <scope>NUCLEOTIDE SEQUENCE</scope>
    <source>
        <strain evidence="1">KNB</strain>
    </source>
</reference>
<proteinExistence type="predicted"/>
<dbReference type="EMBL" id="LS423452">
    <property type="protein sequence ID" value="SPS05581.1"/>
    <property type="molecule type" value="Genomic_DNA"/>
</dbReference>
<dbReference type="AlphaFoldDB" id="A0A2X0SDV8"/>
<name>A0A2X0SDV8_9PROT</name>
<sequence>MSGESFAKYLKHYQVWLLLSTDGKSIPFFNLHLPTFSARLISGGFDQRDS</sequence>
<gene>
    <name evidence="1" type="ORF">NITFAB_1171</name>
</gene>
<protein>
    <submittedName>
        <fullName evidence="1">Uncharacterized protein</fullName>
    </submittedName>
</protein>
<accession>A0A2X0SDV8</accession>
<evidence type="ECO:0000313" key="1">
    <source>
        <dbReference type="EMBL" id="SPS05581.1"/>
    </source>
</evidence>
<organism evidence="1">
    <name type="scientific">Candidatus Nitrotoga fabula</name>
    <dbReference type="NCBI Taxonomy" id="2182327"/>
    <lineage>
        <taxon>Bacteria</taxon>
        <taxon>Pseudomonadati</taxon>
        <taxon>Pseudomonadota</taxon>
        <taxon>Betaproteobacteria</taxon>
        <taxon>Nitrosomonadales</taxon>
        <taxon>Gallionellaceae</taxon>
        <taxon>Candidatus Nitrotoga</taxon>
    </lineage>
</organism>